<evidence type="ECO:0000256" key="5">
    <source>
        <dbReference type="ARBA" id="ARBA00022679"/>
    </source>
</evidence>
<feature type="binding site" evidence="11">
    <location>
        <position position="34"/>
    </location>
    <ligand>
        <name>substrate</name>
    </ligand>
</feature>
<gene>
    <name evidence="11" type="primary">aroK</name>
    <name evidence="12" type="ORF">JQC72_02775</name>
</gene>
<dbReference type="InterPro" id="IPR027417">
    <property type="entry name" value="P-loop_NTPase"/>
</dbReference>
<keyword evidence="8 11" id="KW-0067">ATP-binding</keyword>
<feature type="binding site" evidence="11">
    <location>
        <position position="118"/>
    </location>
    <ligand>
        <name>ATP</name>
        <dbReference type="ChEBI" id="CHEBI:30616"/>
    </ligand>
</feature>
<evidence type="ECO:0000256" key="3">
    <source>
        <dbReference type="ARBA" id="ARBA00012154"/>
    </source>
</evidence>
<evidence type="ECO:0000256" key="2">
    <source>
        <dbReference type="ARBA" id="ARBA00006997"/>
    </source>
</evidence>
<evidence type="ECO:0000313" key="12">
    <source>
        <dbReference type="EMBL" id="MBN2908443.1"/>
    </source>
</evidence>
<accession>A0ABS2WFX5</accession>
<feature type="binding site" evidence="11">
    <location>
        <position position="136"/>
    </location>
    <ligand>
        <name>substrate</name>
    </ligand>
</feature>
<feature type="binding site" evidence="11">
    <location>
        <position position="80"/>
    </location>
    <ligand>
        <name>substrate</name>
    </ligand>
</feature>
<dbReference type="HAMAP" id="MF_00109">
    <property type="entry name" value="Shikimate_kinase"/>
    <property type="match status" value="1"/>
</dbReference>
<dbReference type="PRINTS" id="PR01100">
    <property type="entry name" value="SHIKIMTKNASE"/>
</dbReference>
<feature type="binding site" evidence="11">
    <location>
        <position position="58"/>
    </location>
    <ligand>
        <name>substrate</name>
    </ligand>
</feature>
<evidence type="ECO:0000313" key="13">
    <source>
        <dbReference type="Proteomes" id="UP001177120"/>
    </source>
</evidence>
<keyword evidence="11" id="KW-0479">Metal-binding</keyword>
<dbReference type="PROSITE" id="PS01128">
    <property type="entry name" value="SHIKIMATE_KINASE"/>
    <property type="match status" value="1"/>
</dbReference>
<dbReference type="Pfam" id="PF01202">
    <property type="entry name" value="SKI"/>
    <property type="match status" value="1"/>
</dbReference>
<name>A0ABS2WFX5_9BACL</name>
<evidence type="ECO:0000256" key="7">
    <source>
        <dbReference type="ARBA" id="ARBA00022777"/>
    </source>
</evidence>
<dbReference type="EC" id="2.7.1.71" evidence="3 11"/>
<proteinExistence type="inferred from homology"/>
<keyword evidence="7 11" id="KW-0418">Kinase</keyword>
<comment type="cofactor">
    <cofactor evidence="11">
        <name>Mg(2+)</name>
        <dbReference type="ChEBI" id="CHEBI:18420"/>
    </cofactor>
    <text evidence="11">Binds 1 Mg(2+) ion per subunit.</text>
</comment>
<dbReference type="RefSeq" id="WP_205492589.1">
    <property type="nucleotide sequence ID" value="NZ_JAFHAP010000004.1"/>
</dbReference>
<protein>
    <recommendedName>
        <fullName evidence="3 11">Shikimate kinase</fullName>
        <shortName evidence="11">SK</shortName>
        <ecNumber evidence="3 11">2.7.1.71</ecNumber>
    </recommendedName>
</protein>
<dbReference type="Gene3D" id="3.40.50.300">
    <property type="entry name" value="P-loop containing nucleotide triphosphate hydrolases"/>
    <property type="match status" value="1"/>
</dbReference>
<evidence type="ECO:0000256" key="4">
    <source>
        <dbReference type="ARBA" id="ARBA00022605"/>
    </source>
</evidence>
<dbReference type="InterPro" id="IPR000623">
    <property type="entry name" value="Shikimate_kinase/TSH1"/>
</dbReference>
<comment type="similarity">
    <text evidence="2 11">Belongs to the shikimate kinase family.</text>
</comment>
<evidence type="ECO:0000256" key="6">
    <source>
        <dbReference type="ARBA" id="ARBA00022741"/>
    </source>
</evidence>
<comment type="pathway">
    <text evidence="1 11">Metabolic intermediate biosynthesis; chorismate biosynthesis; chorismate from D-erythrose 4-phosphate and phosphoenolpyruvate: step 5/7.</text>
</comment>
<evidence type="ECO:0000256" key="1">
    <source>
        <dbReference type="ARBA" id="ARBA00004842"/>
    </source>
</evidence>
<dbReference type="InterPro" id="IPR023000">
    <property type="entry name" value="Shikimate_kinase_CS"/>
</dbReference>
<evidence type="ECO:0000256" key="11">
    <source>
        <dbReference type="HAMAP-Rule" id="MF_00109"/>
    </source>
</evidence>
<organism evidence="12 13">
    <name type="scientific">Polycladomyces zharkentensis</name>
    <dbReference type="NCBI Taxonomy" id="2807616"/>
    <lineage>
        <taxon>Bacteria</taxon>
        <taxon>Bacillati</taxon>
        <taxon>Bacillota</taxon>
        <taxon>Bacilli</taxon>
        <taxon>Bacillales</taxon>
        <taxon>Thermoactinomycetaceae</taxon>
        <taxon>Polycladomyces</taxon>
    </lineage>
</organism>
<evidence type="ECO:0000256" key="10">
    <source>
        <dbReference type="ARBA" id="ARBA00048567"/>
    </source>
</evidence>
<dbReference type="InterPro" id="IPR031322">
    <property type="entry name" value="Shikimate/glucono_kinase"/>
</dbReference>
<sequence>MKQHLILIGMTGTGKTTVGRALSERLGLPLTDTDRVIEQTTGQSIAQLFREQGEQGFRAVETQVLHQVLAGKPQVIATGGGIVLRAENVERMKRHGWVVCLQASADEICRRLAGDTNRPLLQGDLKQRVRQLMLERAGKYDFADWKVETTGHTAYEVASMIEQRWRREMEVRV</sequence>
<keyword evidence="9 11" id="KW-0057">Aromatic amino acid biosynthesis</keyword>
<keyword evidence="5 11" id="KW-0808">Transferase</keyword>
<keyword evidence="11" id="KW-0963">Cytoplasm</keyword>
<keyword evidence="4 11" id="KW-0028">Amino-acid biosynthesis</keyword>
<keyword evidence="6 11" id="KW-0547">Nucleotide-binding</keyword>
<feature type="binding site" evidence="11">
    <location>
        <position position="16"/>
    </location>
    <ligand>
        <name>Mg(2+)</name>
        <dbReference type="ChEBI" id="CHEBI:18420"/>
    </ligand>
</feature>
<evidence type="ECO:0000256" key="9">
    <source>
        <dbReference type="ARBA" id="ARBA00023141"/>
    </source>
</evidence>
<keyword evidence="13" id="KW-1185">Reference proteome</keyword>
<dbReference type="CDD" id="cd00464">
    <property type="entry name" value="SK"/>
    <property type="match status" value="1"/>
</dbReference>
<evidence type="ECO:0000256" key="8">
    <source>
        <dbReference type="ARBA" id="ARBA00022840"/>
    </source>
</evidence>
<keyword evidence="11" id="KW-0460">Magnesium</keyword>
<comment type="catalytic activity">
    <reaction evidence="10 11">
        <text>shikimate + ATP = 3-phosphoshikimate + ADP + H(+)</text>
        <dbReference type="Rhea" id="RHEA:13121"/>
        <dbReference type="ChEBI" id="CHEBI:15378"/>
        <dbReference type="ChEBI" id="CHEBI:30616"/>
        <dbReference type="ChEBI" id="CHEBI:36208"/>
        <dbReference type="ChEBI" id="CHEBI:145989"/>
        <dbReference type="ChEBI" id="CHEBI:456216"/>
        <dbReference type="EC" id="2.7.1.71"/>
    </reaction>
</comment>
<dbReference type="SUPFAM" id="SSF52540">
    <property type="entry name" value="P-loop containing nucleoside triphosphate hydrolases"/>
    <property type="match status" value="1"/>
</dbReference>
<dbReference type="Proteomes" id="UP001177120">
    <property type="component" value="Unassembled WGS sequence"/>
</dbReference>
<dbReference type="PANTHER" id="PTHR21087">
    <property type="entry name" value="SHIKIMATE KINASE"/>
    <property type="match status" value="1"/>
</dbReference>
<comment type="subunit">
    <text evidence="11">Monomer.</text>
</comment>
<comment type="function">
    <text evidence="11">Catalyzes the specific phosphorylation of the 3-hydroxyl group of shikimic acid using ATP as a cosubstrate.</text>
</comment>
<comment type="subcellular location">
    <subcellularLocation>
        <location evidence="11">Cytoplasm</location>
    </subcellularLocation>
</comment>
<dbReference type="GO" id="GO:0016301">
    <property type="term" value="F:kinase activity"/>
    <property type="evidence" value="ECO:0007669"/>
    <property type="project" value="UniProtKB-KW"/>
</dbReference>
<dbReference type="PANTHER" id="PTHR21087:SF16">
    <property type="entry name" value="SHIKIMATE KINASE 1, CHLOROPLASTIC"/>
    <property type="match status" value="1"/>
</dbReference>
<comment type="caution">
    <text evidence="11">Lacks conserved residue(s) required for the propagation of feature annotation.</text>
</comment>
<dbReference type="EMBL" id="JAFHAP010000004">
    <property type="protein sequence ID" value="MBN2908443.1"/>
    <property type="molecule type" value="Genomic_DNA"/>
</dbReference>
<comment type="caution">
    <text evidence="12">The sequence shown here is derived from an EMBL/GenBank/DDBJ whole genome shotgun (WGS) entry which is preliminary data.</text>
</comment>
<reference evidence="12" key="1">
    <citation type="journal article" date="2024" name="Int. J. Syst. Evol. Microbiol.">
        <title>Polycladomyces zharkentensis sp. nov., a novel thermophilic cellulose- and starch-degrading member of the Bacillota from a geothermal aquifer in Kazakhstan.</title>
        <authorList>
            <person name="Mashzhan A."/>
            <person name="Kistaubayeva A."/>
            <person name="Javier-Lopez R."/>
            <person name="Bissenova U."/>
            <person name="Bissenbay A."/>
            <person name="Birkeland N.K."/>
        </authorList>
    </citation>
    <scope>NUCLEOTIDE SEQUENCE</scope>
    <source>
        <strain evidence="12">ZKZ2T</strain>
    </source>
</reference>
<feature type="binding site" evidence="11">
    <location>
        <begin position="12"/>
        <end position="17"/>
    </location>
    <ligand>
        <name>ATP</name>
        <dbReference type="ChEBI" id="CHEBI:30616"/>
    </ligand>
</feature>